<protein>
    <submittedName>
        <fullName evidence="4">Beta strand repeat-containing protein</fullName>
    </submittedName>
</protein>
<dbReference type="InterPro" id="IPR026452">
    <property type="entry name" value="Surf_glycop_sig_pep"/>
</dbReference>
<name>A0ABD5NE68_9EURY</name>
<keyword evidence="1" id="KW-0732">Signal</keyword>
<evidence type="ECO:0000259" key="3">
    <source>
        <dbReference type="Pfam" id="PF13205"/>
    </source>
</evidence>
<dbReference type="InterPro" id="IPR013783">
    <property type="entry name" value="Ig-like_fold"/>
</dbReference>
<dbReference type="Pfam" id="PF13205">
    <property type="entry name" value="Big_5"/>
    <property type="match status" value="1"/>
</dbReference>
<reference evidence="4 5" key="1">
    <citation type="journal article" date="2019" name="Int. J. Syst. Evol. Microbiol.">
        <title>The Global Catalogue of Microorganisms (GCM) 10K type strain sequencing project: providing services to taxonomists for standard genome sequencing and annotation.</title>
        <authorList>
            <consortium name="The Broad Institute Genomics Platform"/>
            <consortium name="The Broad Institute Genome Sequencing Center for Infectious Disease"/>
            <person name="Wu L."/>
            <person name="Ma J."/>
        </authorList>
    </citation>
    <scope>NUCLEOTIDE SEQUENCE [LARGE SCALE GENOMIC DNA]</scope>
    <source>
        <strain evidence="4 5">CGMCC 1.12562</strain>
    </source>
</reference>
<proteinExistence type="predicted"/>
<dbReference type="GeneID" id="69116652"/>
<gene>
    <name evidence="4" type="ORF">ACFOKC_06750</name>
</gene>
<evidence type="ECO:0000256" key="1">
    <source>
        <dbReference type="ARBA" id="ARBA00022729"/>
    </source>
</evidence>
<comment type="caution">
    <text evidence="4">The sequence shown here is derived from an EMBL/GenBank/DDBJ whole genome shotgun (WGS) entry which is preliminary data.</text>
</comment>
<dbReference type="Gene3D" id="2.60.40.1220">
    <property type="match status" value="5"/>
</dbReference>
<sequence>MTRTSKTEQARAVLLAALMVLSVMVGSIAFAGSAAAASNAGPEEFSDLGTDAGTLAAGETAVVQTIEVNDTDADDGTGDTNPVNVTKVNVSNAGGTTVSASNVSEVRILDASGNELASAAPSGALSTGQTFDITNVTIPDNGSTTLQVEVTIAPDATEDGNTLELATKANWTEGPNSGQTAYVTDGVAETLDTVEPGLSSASTADNDNDGSVDTITVMFSEDVQDSSVEASDFSLSDGSVDSVDTSPSDNSTVHLTVSDVGDTAATPNVNLSAGSVTDVAGNAGPAAEEQVTATDNANPAVTDKNLNKTLVNDADAPATVEVNVTFSENVTAGTVQIVDSGLATSPLDVTGSVDNDTFSGTVTINDNNDDVEANLSVTGFSGENGNTQEAYSQQALTIDTQEDISINSAETADLNDDGTVETINVTFSDAVDDSTVLTAIENDDFNLKSATVEDLNGGEANDATVSLEVSGLGNTAATDELSLFSNSIEDTAGNPGPTTGTFKPVSDGAKPVVTDVTLNVTELNESDVPADVEVNVSFSEKMGTDPSVTLVGLSQGDITASPASADDGDANLSATTVSQIADNDEDVSVYVNVSDGDDSSGNAVETWNQSDLTVDTLAPSVTVNNSEAPEGEIVSGELDLSTFFDISEDDGGETTYLINTTAGGSNYSEVNEQFDTNSIDDTAHLTVRAVDTDNVGNSDNATTADINVDNTAPQVTIQSPSETTARQSGGVLDVTVDVTEQNLAADNATLVLSDGNKTIQYNASLSDGSNEVDLLLNTSENASDASAIEPNLSATNTTFDTQTVYDLSVTVDDSTGKSTTATQTDALFLDDTAPANFSLVAPSEATEYDPTVEGEDELVVSYGYTEDNVDTVTVSLTNESGAVANVTVDESQYTDDGVIKSFELDLVDSFDTGSLADGRYNVSVTVTDLAGNKLVDNTTNAPVAINAESPSDGTPSFQGTTPTATASIGEDPENVTVEATYNVSVPEVTDAGAIEDPQNSLENVDVTAPNATVVVDYYDASEGKYLTYTEEVAVDFSGENATANATITESVTVDISDVGPSLDDGDRVLKRTASLSGNVGVDVEASYGTASNTDAVDTGTTTFVDNETVAPTLDSIEVDGDVSATSDELVLTFDRPVQATAAGITADDFAYINENGNVDNYVTAVSGVGDGDTQVTVTLNGAVEAGDVGSDIVSIQPDVLENTESPNKNVSATSDTFAETTAPVLTDATVGDDASTVTVTFDEQVQAANGSDLTAANFSYSGSANVTSVSQTADDTVVVTLDASVTSGEIGSAEIAVSDVYDRFGNSLTDSTAVTDGTKPSDLQIVQPTQQTTVKSDDLLDVTYGYVENVPDNAETTEITLTDNDGTSYTFTVDDTQYVAGVNKTVTLDLGNKGTLEDGAYHVEITVTDADSNEDTVQTEDAVVVVNDEAPTVSDVSIASDTSDIASDSTLNVTYDYDPAPNATSVTVWVVDSEDAGNFTSGDLANASYTTYEKSVDHGVVDDRKLSVDLGGEIADNDDYTVFVTATDADEMQSDAAQASSTLDVNAEKPSIESVEANAGSDTVTVQFTEAVVPGDDDANITRADFAYQNVNGAGASAIESVAVHDGDTVTLELDAEVTSGDLGSDHVNARGGQIVDTDGDNARVVGTDAVALSDSTQPTVGSVDAGAINANNADSYDVTVDTGSEVTDVSVTVTGSNGTSVSDSATAVTGEATLTVNASALEDGSVTVDVTVTDAAGNEASASRTVTKDTDAPTIESATTNAGTNTVTVTFSEDVTGVSASALGITSSSHEVIDVVDDGSSDATVLVVLNESVPAAAINDSSVAQITAAGVTDVAGNPVASQQKLTDVDAPSVMSVTADRGDENVTITFSENVDAGEEGALNASDFAYTDANDAGASGIESVTQTGPQTVVLTLNGSLTPSDMAEDTVGIEADSVFDSVGHPVAAHSSSIGITSDVSVSTTEDSVTVTVVSPNNVSTAIDSPITVEKKYRELGSLEGFELNERYTKTLKASDFEKVEAGVYEATVSVDEDGVYVASGTVDSMMMSAEGMVDAEAPHPTDAVITDVTSEAQLDDTRDTTRVRVLFNEPIDASEILPSDVSIEGFDGEVVAVQPAGPLGSVTVVVEGKVQTGAYPDVTIDGDSYTDLAGTAGEEGGDTVVHTDTLDLSKGQNFVSVPAASGELDLDELDTSEVDAIYAYDAASNEWEAYDPDAKENDFSALEGGEGYVFVMDEAATLEVNVYNVAGAEAGAAAPAPNQQELTEGWNLVGQFQEYDQSVTTALSSLGNDSVYSVLSQDESADGIAYESYGAGDFETMERGEAYWLFVQDDEVYTESSGHTVAV</sequence>
<feature type="domain" description="SbsA Ig-like" evidence="3">
    <location>
        <begin position="192"/>
        <end position="286"/>
    </location>
</feature>
<accession>A0ABD5NE68</accession>
<organism evidence="4 5">
    <name type="scientific">Halobacterium litoreum</name>
    <dbReference type="NCBI Taxonomy" id="2039234"/>
    <lineage>
        <taxon>Archaea</taxon>
        <taxon>Methanobacteriati</taxon>
        <taxon>Methanobacteriota</taxon>
        <taxon>Stenosarchaea group</taxon>
        <taxon>Halobacteria</taxon>
        <taxon>Halobacteriales</taxon>
        <taxon>Halobacteriaceae</taxon>
        <taxon>Halobacterium</taxon>
    </lineage>
</organism>
<evidence type="ECO:0000256" key="2">
    <source>
        <dbReference type="SAM" id="MobiDB-lite"/>
    </source>
</evidence>
<dbReference type="InterPro" id="IPR032812">
    <property type="entry name" value="SbsA_Ig"/>
</dbReference>
<dbReference type="Gene3D" id="2.60.40.10">
    <property type="entry name" value="Immunoglobulins"/>
    <property type="match status" value="1"/>
</dbReference>
<dbReference type="InterPro" id="IPR014755">
    <property type="entry name" value="Cu-Rt/internalin_Ig-like"/>
</dbReference>
<dbReference type="NCBIfam" id="TIGR04207">
    <property type="entry name" value="halo_sig_pep"/>
    <property type="match status" value="1"/>
</dbReference>
<feature type="region of interest" description="Disordered" evidence="2">
    <location>
        <begin position="228"/>
        <end position="251"/>
    </location>
</feature>
<dbReference type="Proteomes" id="UP001595660">
    <property type="component" value="Unassembled WGS sequence"/>
</dbReference>
<dbReference type="RefSeq" id="WP_269780537.1">
    <property type="nucleotide sequence ID" value="NZ_CP089466.1"/>
</dbReference>
<evidence type="ECO:0000313" key="5">
    <source>
        <dbReference type="Proteomes" id="UP001595660"/>
    </source>
</evidence>
<dbReference type="EMBL" id="JBHRWN010000002">
    <property type="protein sequence ID" value="MFC3477421.1"/>
    <property type="molecule type" value="Genomic_DNA"/>
</dbReference>
<keyword evidence="5" id="KW-1185">Reference proteome</keyword>
<evidence type="ECO:0000313" key="4">
    <source>
        <dbReference type="EMBL" id="MFC3477421.1"/>
    </source>
</evidence>